<proteinExistence type="predicted"/>
<organism evidence="1 2">
    <name type="scientific">Camellia lanceoleosa</name>
    <dbReference type="NCBI Taxonomy" id="1840588"/>
    <lineage>
        <taxon>Eukaryota</taxon>
        <taxon>Viridiplantae</taxon>
        <taxon>Streptophyta</taxon>
        <taxon>Embryophyta</taxon>
        <taxon>Tracheophyta</taxon>
        <taxon>Spermatophyta</taxon>
        <taxon>Magnoliopsida</taxon>
        <taxon>eudicotyledons</taxon>
        <taxon>Gunneridae</taxon>
        <taxon>Pentapetalae</taxon>
        <taxon>asterids</taxon>
        <taxon>Ericales</taxon>
        <taxon>Theaceae</taxon>
        <taxon>Camellia</taxon>
    </lineage>
</organism>
<sequence>MTCLTCRSALKIPFKFSSAQYALPSILIVLLVLVPRAIQFCFLLPSEKMPAIYLYSISNVNSGLHLYSVLK</sequence>
<comment type="caution">
    <text evidence="1">The sequence shown here is derived from an EMBL/GenBank/DDBJ whole genome shotgun (WGS) entry which is preliminary data.</text>
</comment>
<gene>
    <name evidence="1" type="ORF">LOK49_LG12G02742</name>
</gene>
<keyword evidence="2" id="KW-1185">Reference proteome</keyword>
<accession>A0ACC0FQ07</accession>
<evidence type="ECO:0000313" key="2">
    <source>
        <dbReference type="Proteomes" id="UP001060215"/>
    </source>
</evidence>
<reference evidence="1 2" key="1">
    <citation type="journal article" date="2022" name="Plant J.">
        <title>Chromosome-level genome of Camellia lanceoleosa provides a valuable resource for understanding genome evolution and self-incompatibility.</title>
        <authorList>
            <person name="Gong W."/>
            <person name="Xiao S."/>
            <person name="Wang L."/>
            <person name="Liao Z."/>
            <person name="Chang Y."/>
            <person name="Mo W."/>
            <person name="Hu G."/>
            <person name="Li W."/>
            <person name="Zhao G."/>
            <person name="Zhu H."/>
            <person name="Hu X."/>
            <person name="Ji K."/>
            <person name="Xiang X."/>
            <person name="Song Q."/>
            <person name="Yuan D."/>
            <person name="Jin S."/>
            <person name="Zhang L."/>
        </authorList>
    </citation>
    <scope>NUCLEOTIDE SEQUENCE [LARGE SCALE GENOMIC DNA]</scope>
    <source>
        <strain evidence="1">SQ_2022a</strain>
    </source>
</reference>
<protein>
    <submittedName>
        <fullName evidence="1">Uncharacterized protein</fullName>
    </submittedName>
</protein>
<evidence type="ECO:0000313" key="1">
    <source>
        <dbReference type="EMBL" id="KAI7990693.1"/>
    </source>
</evidence>
<dbReference type="EMBL" id="CM045770">
    <property type="protein sequence ID" value="KAI7990693.1"/>
    <property type="molecule type" value="Genomic_DNA"/>
</dbReference>
<name>A0ACC0FQ07_9ERIC</name>
<dbReference type="Proteomes" id="UP001060215">
    <property type="component" value="Chromosome 13"/>
</dbReference>